<name>A0A926HT73_9FIRM</name>
<accession>A0A926HT73</accession>
<dbReference type="InterPro" id="IPR018310">
    <property type="entry name" value="Put_endonuclease_Z1-dom"/>
</dbReference>
<dbReference type="Pfam" id="PF10593">
    <property type="entry name" value="Z1"/>
    <property type="match status" value="1"/>
</dbReference>
<gene>
    <name evidence="2" type="ORF">IAG03_13700</name>
</gene>
<reference evidence="2" key="1">
    <citation type="submission" date="2020-08" db="EMBL/GenBank/DDBJ databases">
        <title>Genome public.</title>
        <authorList>
            <person name="Liu C."/>
            <person name="Sun Q."/>
        </authorList>
    </citation>
    <scope>NUCLEOTIDE SEQUENCE</scope>
    <source>
        <strain evidence="2">NSJ-40</strain>
    </source>
</reference>
<evidence type="ECO:0000259" key="1">
    <source>
        <dbReference type="Pfam" id="PF10593"/>
    </source>
</evidence>
<sequence>MLNPNIEMLENLISAAVSTRYKEVPPTEEEFLTLAQSMRATLSTLPVTDEEFAEILVRLRASIVIQMDVGVYINDRNTPHKSWLPSRRADLDFFFWNRYKKYLEEIKHWNPRVTATLDKVSDEIVDLLGDPQSKEPFQRRGLVLGDVQSGKTANYTAISNKAADTGYRIIIVLAGMMENLRQQTQSRLDAEFSGRKSEYYLDPKAEQGIKNQPVGVGRYGVQKRIAAFTSVTKDFDINVLKSNDLNLQSVSDPIVLVVKKNKRILNNLIKWLSNSRDNTTGKIMLPMLLIDDEADNASVNTKSEDDSPAAINACIRQLLHEFNQASYLGITATPFANIFINPETEDEMIGDDLFPRDFIYSLAPPTNYIGADKIFGDTTEEFSDVLIPLRREEMDLFFPFTHKKTLEVDALPPSMYEAIAYFLLFNAIRDLRGDYTEHRSMMIHVSRFTDVQNRIAEAVNEWLVQVKSDVQNYAALDDEKREQIASLRYLHKVWIKHQLEKISRTNWNDICSNYLNRAIAPIAVRAVNQRTGATSLDYFNHKEDGLRVIAVGGNSLSRGLTLEGLGVSYFYRKSQMYDTLLQMGRWFGYRPNYEDLFRIWMAEEAIDWYGYITRAANELKDEIAKMKLANQTPMEFGLKVRQDPNSLIATARNKMRSATQVSRPVTVSGKLLETPKLKANPEILKANEAAFKEFVDHLGSAGTRDFSVKPYYWRGVNKELVVQLLLDFETHPWHLAFQGRALAEYIDEKMDNETWDVALITDGEGSEYEPGLKCGSEVLPIKATERRSVIADDKMIRISGTKVKVGSGGCTRVGLTKEQIETARKRFKEQNGNKHMSDSAYLIRERSPLLMLHIIETDLDKVESTNREVPPYLFALGVGFPDTGAGIHTANYMVNMVELKNWMDPDEEEDE</sequence>
<evidence type="ECO:0000313" key="3">
    <source>
        <dbReference type="Proteomes" id="UP000651482"/>
    </source>
</evidence>
<dbReference type="Proteomes" id="UP000651482">
    <property type="component" value="Unassembled WGS sequence"/>
</dbReference>
<keyword evidence="3" id="KW-1185">Reference proteome</keyword>
<dbReference type="RefSeq" id="WP_249320669.1">
    <property type="nucleotide sequence ID" value="NZ_JACRSN010000035.1"/>
</dbReference>
<dbReference type="AlphaFoldDB" id="A0A926HT73"/>
<organism evidence="2 3">
    <name type="scientific">Yeguia hominis</name>
    <dbReference type="NCBI Taxonomy" id="2763662"/>
    <lineage>
        <taxon>Bacteria</taxon>
        <taxon>Bacillati</taxon>
        <taxon>Bacillota</taxon>
        <taxon>Clostridia</taxon>
        <taxon>Eubacteriales</taxon>
        <taxon>Yeguiaceae</taxon>
        <taxon>Yeguia</taxon>
    </lineage>
</organism>
<protein>
    <submittedName>
        <fullName evidence="2">Z1 domain-containing protein</fullName>
    </submittedName>
</protein>
<comment type="caution">
    <text evidence="2">The sequence shown here is derived from an EMBL/GenBank/DDBJ whole genome shotgun (WGS) entry which is preliminary data.</text>
</comment>
<proteinExistence type="predicted"/>
<feature type="domain" description="Putative endonuclease Z1" evidence="1">
    <location>
        <begin position="414"/>
        <end position="647"/>
    </location>
</feature>
<evidence type="ECO:0000313" key="2">
    <source>
        <dbReference type="EMBL" id="MBC8535008.1"/>
    </source>
</evidence>
<dbReference type="EMBL" id="JACRSN010000035">
    <property type="protein sequence ID" value="MBC8535008.1"/>
    <property type="molecule type" value="Genomic_DNA"/>
</dbReference>